<evidence type="ECO:0000256" key="2">
    <source>
        <dbReference type="ARBA" id="ARBA00004740"/>
    </source>
</evidence>
<dbReference type="GO" id="GO:0006516">
    <property type="term" value="P:glycoprotein catabolic process"/>
    <property type="evidence" value="ECO:0007669"/>
    <property type="project" value="TreeGrafter"/>
</dbReference>
<dbReference type="Pfam" id="PF00703">
    <property type="entry name" value="Glyco_hydro_2"/>
    <property type="match status" value="1"/>
</dbReference>
<comment type="pathway">
    <text evidence="2">Glycan metabolism; N-glycan degradation.</text>
</comment>
<dbReference type="Gene3D" id="2.60.40.10">
    <property type="entry name" value="Immunoglobulins"/>
    <property type="match status" value="1"/>
</dbReference>
<dbReference type="Gene3D" id="2.60.120.260">
    <property type="entry name" value="Galactose-binding domain-like"/>
    <property type="match status" value="1"/>
</dbReference>
<dbReference type="InterPro" id="IPR013783">
    <property type="entry name" value="Ig-like_fold"/>
</dbReference>
<dbReference type="HOGENOM" id="CLU_005015_1_1_1"/>
<keyword evidence="13" id="KW-1185">Reference proteome</keyword>
<protein>
    <recommendedName>
        <fullName evidence="7">Beta-mannosidase B</fullName>
        <ecNumber evidence="3">3.2.1.25</ecNumber>
    </recommendedName>
    <alternativeName>
        <fullName evidence="8">Mannanase B</fullName>
    </alternativeName>
</protein>
<gene>
    <name evidence="12" type="ORF">M422DRAFT_781223</name>
</gene>
<evidence type="ECO:0000256" key="8">
    <source>
        <dbReference type="ARBA" id="ARBA00041614"/>
    </source>
</evidence>
<dbReference type="PANTHER" id="PTHR43730:SF1">
    <property type="entry name" value="BETA-MANNOSIDASE"/>
    <property type="match status" value="1"/>
</dbReference>
<dbReference type="SUPFAM" id="SSF49785">
    <property type="entry name" value="Galactose-binding domain-like"/>
    <property type="match status" value="1"/>
</dbReference>
<evidence type="ECO:0000259" key="11">
    <source>
        <dbReference type="Pfam" id="PF22666"/>
    </source>
</evidence>
<evidence type="ECO:0000256" key="6">
    <source>
        <dbReference type="ARBA" id="ARBA00038429"/>
    </source>
</evidence>
<comment type="similarity">
    <text evidence="6">Belongs to the glycosyl hydrolase 2 family. Beta-mannosidase B subfamily.</text>
</comment>
<evidence type="ECO:0000313" key="12">
    <source>
        <dbReference type="EMBL" id="KIJ38893.1"/>
    </source>
</evidence>
<name>A0A0C9U7G2_SPHS4</name>
<reference evidence="12 13" key="1">
    <citation type="submission" date="2014-06" db="EMBL/GenBank/DDBJ databases">
        <title>Evolutionary Origins and Diversification of the Mycorrhizal Mutualists.</title>
        <authorList>
            <consortium name="DOE Joint Genome Institute"/>
            <consortium name="Mycorrhizal Genomics Consortium"/>
            <person name="Kohler A."/>
            <person name="Kuo A."/>
            <person name="Nagy L.G."/>
            <person name="Floudas D."/>
            <person name="Copeland A."/>
            <person name="Barry K.W."/>
            <person name="Cichocki N."/>
            <person name="Veneault-Fourrey C."/>
            <person name="LaButti K."/>
            <person name="Lindquist E.A."/>
            <person name="Lipzen A."/>
            <person name="Lundell T."/>
            <person name="Morin E."/>
            <person name="Murat C."/>
            <person name="Riley R."/>
            <person name="Ohm R."/>
            <person name="Sun H."/>
            <person name="Tunlid A."/>
            <person name="Henrissat B."/>
            <person name="Grigoriev I.V."/>
            <person name="Hibbett D.S."/>
            <person name="Martin F."/>
        </authorList>
    </citation>
    <scope>NUCLEOTIDE SEQUENCE [LARGE SCALE GENOMIC DNA]</scope>
    <source>
        <strain evidence="12 13">SS14</strain>
    </source>
</reference>
<dbReference type="EMBL" id="KN837156">
    <property type="protein sequence ID" value="KIJ38893.1"/>
    <property type="molecule type" value="Genomic_DNA"/>
</dbReference>
<feature type="domain" description="Beta-mannosidase-like galactose-binding" evidence="11">
    <location>
        <begin position="37"/>
        <end position="200"/>
    </location>
</feature>
<evidence type="ECO:0000256" key="7">
    <source>
        <dbReference type="ARBA" id="ARBA00041069"/>
    </source>
</evidence>
<evidence type="ECO:0000256" key="4">
    <source>
        <dbReference type="ARBA" id="ARBA00022801"/>
    </source>
</evidence>
<dbReference type="InterPro" id="IPR050887">
    <property type="entry name" value="Beta-mannosidase_GH2"/>
</dbReference>
<evidence type="ECO:0000256" key="5">
    <source>
        <dbReference type="ARBA" id="ARBA00023295"/>
    </source>
</evidence>
<dbReference type="PANTHER" id="PTHR43730">
    <property type="entry name" value="BETA-MANNOSIDASE"/>
    <property type="match status" value="1"/>
</dbReference>
<feature type="domain" description="Glycoside hydrolase family 2 immunoglobulin-like beta-sandwich" evidence="9">
    <location>
        <begin position="213"/>
        <end position="329"/>
    </location>
</feature>
<dbReference type="Proteomes" id="UP000054279">
    <property type="component" value="Unassembled WGS sequence"/>
</dbReference>
<comment type="catalytic activity">
    <reaction evidence="1">
        <text>Hydrolysis of terminal, non-reducing beta-D-mannose residues in beta-D-mannosides.</text>
        <dbReference type="EC" id="3.2.1.25"/>
    </reaction>
</comment>
<dbReference type="FunFam" id="3.20.20.80:FF:000050">
    <property type="entry name" value="Beta-mannosidase B"/>
    <property type="match status" value="1"/>
</dbReference>
<dbReference type="InterPro" id="IPR041447">
    <property type="entry name" value="Mannosidase_ig"/>
</dbReference>
<keyword evidence="5" id="KW-0326">Glycosidase</keyword>
<proteinExistence type="inferred from homology"/>
<dbReference type="Pfam" id="PF17786">
    <property type="entry name" value="Mannosidase_ig"/>
    <property type="match status" value="1"/>
</dbReference>
<dbReference type="InterPro" id="IPR017853">
    <property type="entry name" value="GH"/>
</dbReference>
<evidence type="ECO:0000256" key="1">
    <source>
        <dbReference type="ARBA" id="ARBA00000829"/>
    </source>
</evidence>
<dbReference type="SUPFAM" id="SSF51445">
    <property type="entry name" value="(Trans)glycosidases"/>
    <property type="match status" value="1"/>
</dbReference>
<dbReference type="EC" id="3.2.1.25" evidence="3"/>
<dbReference type="InterPro" id="IPR008979">
    <property type="entry name" value="Galactose-bd-like_sf"/>
</dbReference>
<keyword evidence="4 12" id="KW-0378">Hydrolase</keyword>
<sequence>MAVRRQALDTGWVWKERDMSVPSVVDEYDPAKFGEGWNKAETVPSEIHVELMRIKKIPDPYVGGNEHKVQWVGEKEWLYATTFEAANPGGLYDNARLVFEGLDTFCDVYLNGKTILNTDNMFMPYSAAISPPTPGQTTQHTLLLHFKSAKLIAKDLEKKYGRVRAGSVNLGDPSRVYVRKAQYDWRWDWGPELLTAGPWKPVYFEQFLARLNVEDTHVKASVSEGLTCSLAVDVVIDGDFGAGEGARVKIVLCDLKGEEVRRGERVIRAGERNLKDVVNWDLSEENDKGIIKLWWPVGCGDQSLYDVEVILLDENSNTLDAFKKRIGFRRVKLIQDALEEPDQYGKGTTFYFEVNGRAVFIGGSNWIPADNFLTTIKPERYRAWLELMRDGNQNMVRVWGGGIYEPDIFYSICDELGLLVWQDFAFACGVYPAHTAFVASVKAEAEANVKRLREHPCLALFCGNNEDYQQVLQWGGIPDLPARLIYEDVLPAVVKALTASTPDIEIPYWRSSPYGGKEWFVTDDASVGDVHQWNVWAGAGKPYQDYDVLGGRFVSEFGLPAFPAMSTINHWMQGAPEKQWYAQSKMMLQHNKAGQHERRFAVLMNDNFRVTGDFESHVYLTQLMQSEGVGFAYRSWRREWRGKGKEYCGGVLVWQLNDCWPATSWSIADYFLRAKPVYYAIAREMKPITVGIARVVGFISAFAWCRELNWDLQVQQNRESDRPRQFYEFGAFQSLAARMDVWATNSTTEARRVTLEYGFVDLNSEWTHKEGEQAVVLAPNQSTEMVAGVSVKGPPQRAGDHPDSDPEITSSHSVVVWARLLDPDTKQVLARAADWPQPYRVLDLPNPGLAVEVEGDVVRIAAERPVKGLVLSAEGAAWEENCVDVLPGDPRRIRATGIKGPVYGQHLGAERRVRVDS</sequence>
<dbReference type="GO" id="GO:0005975">
    <property type="term" value="P:carbohydrate metabolic process"/>
    <property type="evidence" value="ECO:0007669"/>
    <property type="project" value="InterPro"/>
</dbReference>
<organism evidence="12 13">
    <name type="scientific">Sphaerobolus stellatus (strain SS14)</name>
    <dbReference type="NCBI Taxonomy" id="990650"/>
    <lineage>
        <taxon>Eukaryota</taxon>
        <taxon>Fungi</taxon>
        <taxon>Dikarya</taxon>
        <taxon>Basidiomycota</taxon>
        <taxon>Agaricomycotina</taxon>
        <taxon>Agaricomycetes</taxon>
        <taxon>Phallomycetidae</taxon>
        <taxon>Geastrales</taxon>
        <taxon>Sphaerobolaceae</taxon>
        <taxon>Sphaerobolus</taxon>
    </lineage>
</organism>
<evidence type="ECO:0000259" key="10">
    <source>
        <dbReference type="Pfam" id="PF17786"/>
    </source>
</evidence>
<evidence type="ECO:0000259" key="9">
    <source>
        <dbReference type="Pfam" id="PF00703"/>
    </source>
</evidence>
<evidence type="ECO:0000256" key="3">
    <source>
        <dbReference type="ARBA" id="ARBA00012754"/>
    </source>
</evidence>
<evidence type="ECO:0000313" key="13">
    <source>
        <dbReference type="Proteomes" id="UP000054279"/>
    </source>
</evidence>
<dbReference type="Pfam" id="PF22666">
    <property type="entry name" value="Glyco_hydro_2_N2"/>
    <property type="match status" value="1"/>
</dbReference>
<feature type="domain" description="Mannosidase Ig/CBM-like" evidence="10">
    <location>
        <begin position="739"/>
        <end position="840"/>
    </location>
</feature>
<dbReference type="SUPFAM" id="SSF49303">
    <property type="entry name" value="beta-Galactosidase/glucuronidase domain"/>
    <property type="match status" value="2"/>
</dbReference>
<dbReference type="InterPro" id="IPR054593">
    <property type="entry name" value="Beta-mannosidase-like_N2"/>
</dbReference>
<dbReference type="OrthoDB" id="2866996at2759"/>
<dbReference type="AlphaFoldDB" id="A0A0C9U7G2"/>
<dbReference type="InterPro" id="IPR036156">
    <property type="entry name" value="Beta-gal/glucu_dom_sf"/>
</dbReference>
<dbReference type="InterPro" id="IPR006102">
    <property type="entry name" value="Ig-like_GH2"/>
</dbReference>
<dbReference type="GO" id="GO:0004567">
    <property type="term" value="F:beta-mannosidase activity"/>
    <property type="evidence" value="ECO:0007669"/>
    <property type="project" value="UniProtKB-EC"/>
</dbReference>
<dbReference type="Gene3D" id="3.20.20.80">
    <property type="entry name" value="Glycosidases"/>
    <property type="match status" value="1"/>
</dbReference>
<accession>A0A0C9U7G2</accession>